<dbReference type="AlphaFoldDB" id="A0A5R9G7E4"/>
<dbReference type="Pfam" id="PF02311">
    <property type="entry name" value="AraC_binding"/>
    <property type="match status" value="1"/>
</dbReference>
<dbReference type="CDD" id="cd06986">
    <property type="entry name" value="cupin_MmsR-like_N"/>
    <property type="match status" value="1"/>
</dbReference>
<comment type="caution">
    <text evidence="7">The sequence shown here is derived from an EMBL/GenBank/DDBJ whole genome shotgun (WGS) entry which is preliminary data.</text>
</comment>
<dbReference type="InterPro" id="IPR018060">
    <property type="entry name" value="HTH_AraC"/>
</dbReference>
<keyword evidence="4" id="KW-0010">Activator</keyword>
<gene>
    <name evidence="7" type="ORF">FE782_16530</name>
</gene>
<keyword evidence="5" id="KW-0804">Transcription</keyword>
<dbReference type="PROSITE" id="PS00041">
    <property type="entry name" value="HTH_ARAC_FAMILY_1"/>
    <property type="match status" value="1"/>
</dbReference>
<evidence type="ECO:0000313" key="8">
    <source>
        <dbReference type="Proteomes" id="UP000309676"/>
    </source>
</evidence>
<accession>A0A5R9G7E4</accession>
<evidence type="ECO:0000256" key="2">
    <source>
        <dbReference type="ARBA" id="ARBA00023015"/>
    </source>
</evidence>
<dbReference type="PANTHER" id="PTHR46796">
    <property type="entry name" value="HTH-TYPE TRANSCRIPTIONAL ACTIVATOR RHAS-RELATED"/>
    <property type="match status" value="1"/>
</dbReference>
<keyword evidence="1" id="KW-0963">Cytoplasm</keyword>
<dbReference type="SMART" id="SM00342">
    <property type="entry name" value="HTH_ARAC"/>
    <property type="match status" value="1"/>
</dbReference>
<dbReference type="OrthoDB" id="9813413at2"/>
<dbReference type="InterPro" id="IPR018062">
    <property type="entry name" value="HTH_AraC-typ_CS"/>
</dbReference>
<dbReference type="Pfam" id="PF12833">
    <property type="entry name" value="HTH_18"/>
    <property type="match status" value="1"/>
</dbReference>
<evidence type="ECO:0000256" key="5">
    <source>
        <dbReference type="ARBA" id="ARBA00023163"/>
    </source>
</evidence>
<evidence type="ECO:0000313" key="7">
    <source>
        <dbReference type="EMBL" id="TLS50999.1"/>
    </source>
</evidence>
<dbReference type="PROSITE" id="PS01124">
    <property type="entry name" value="HTH_ARAC_FAMILY_2"/>
    <property type="match status" value="1"/>
</dbReference>
<dbReference type="GO" id="GO:0043565">
    <property type="term" value="F:sequence-specific DNA binding"/>
    <property type="evidence" value="ECO:0007669"/>
    <property type="project" value="InterPro"/>
</dbReference>
<sequence>MFPEHYSFASYVNPEKSRGEITVLFSGEARPMELHNTGPGVHDYYLFHTVTAGNGDFMLDGKRYICGAGDTFMIFPGSLHQYVAAARQPWEYVWVAFQGHRCEPLLQQLGLTPERPVVRGSGTRNALALYRRLRSSLRDAEHPALADLEAAGCLRLLLRELALAEPDRLPAPPTAGTAARRQVEQAMRWLELQYAQPISIEQLSKSLGYHRTHLSKMFKDAIGLSPMQFLMQIRLERAKSLLRSHWSVEQVASSVGFADALYFSKQFRKRFGMSPTEYRQRQ</sequence>
<dbReference type="InterPro" id="IPR037923">
    <property type="entry name" value="HTH-like"/>
</dbReference>
<dbReference type="Proteomes" id="UP000309676">
    <property type="component" value="Unassembled WGS sequence"/>
</dbReference>
<evidence type="ECO:0000256" key="4">
    <source>
        <dbReference type="ARBA" id="ARBA00023159"/>
    </source>
</evidence>
<keyword evidence="3" id="KW-0238">DNA-binding</keyword>
<evidence type="ECO:0000256" key="3">
    <source>
        <dbReference type="ARBA" id="ARBA00023125"/>
    </source>
</evidence>
<dbReference type="InterPro" id="IPR020449">
    <property type="entry name" value="Tscrpt_reg_AraC-type_HTH"/>
</dbReference>
<name>A0A5R9G7E4_9BACL</name>
<dbReference type="RefSeq" id="WP_138195351.1">
    <property type="nucleotide sequence ID" value="NZ_VCIW01000011.1"/>
</dbReference>
<dbReference type="InterPro" id="IPR003313">
    <property type="entry name" value="AraC-bd"/>
</dbReference>
<feature type="domain" description="HTH araC/xylS-type" evidence="6">
    <location>
        <begin position="184"/>
        <end position="281"/>
    </location>
</feature>
<protein>
    <submittedName>
        <fullName evidence="7">AraC family transcriptional regulator</fullName>
    </submittedName>
</protein>
<keyword evidence="2" id="KW-0805">Transcription regulation</keyword>
<dbReference type="InterPro" id="IPR050204">
    <property type="entry name" value="AraC_XylS_family_regulators"/>
</dbReference>
<reference evidence="7 8" key="1">
    <citation type="submission" date="2019-05" db="EMBL/GenBank/DDBJ databases">
        <authorList>
            <person name="Narsing Rao M.P."/>
            <person name="Li W.J."/>
        </authorList>
    </citation>
    <scope>NUCLEOTIDE SEQUENCE [LARGE SCALE GENOMIC DNA]</scope>
    <source>
        <strain evidence="7 8">SYSU_K30003</strain>
    </source>
</reference>
<organism evidence="7 8">
    <name type="scientific">Paenibacillus antri</name>
    <dbReference type="NCBI Taxonomy" id="2582848"/>
    <lineage>
        <taxon>Bacteria</taxon>
        <taxon>Bacillati</taxon>
        <taxon>Bacillota</taxon>
        <taxon>Bacilli</taxon>
        <taxon>Bacillales</taxon>
        <taxon>Paenibacillaceae</taxon>
        <taxon>Paenibacillus</taxon>
    </lineage>
</organism>
<dbReference type="SUPFAM" id="SSF46689">
    <property type="entry name" value="Homeodomain-like"/>
    <property type="match status" value="2"/>
</dbReference>
<evidence type="ECO:0000256" key="1">
    <source>
        <dbReference type="ARBA" id="ARBA00022490"/>
    </source>
</evidence>
<dbReference type="InterPro" id="IPR009057">
    <property type="entry name" value="Homeodomain-like_sf"/>
</dbReference>
<dbReference type="GO" id="GO:0003700">
    <property type="term" value="F:DNA-binding transcription factor activity"/>
    <property type="evidence" value="ECO:0007669"/>
    <property type="project" value="InterPro"/>
</dbReference>
<keyword evidence="8" id="KW-1185">Reference proteome</keyword>
<dbReference type="PRINTS" id="PR00032">
    <property type="entry name" value="HTHARAC"/>
</dbReference>
<dbReference type="Gene3D" id="2.60.120.280">
    <property type="entry name" value="Regulatory protein AraC"/>
    <property type="match status" value="1"/>
</dbReference>
<dbReference type="EMBL" id="VCIW01000011">
    <property type="protein sequence ID" value="TLS50999.1"/>
    <property type="molecule type" value="Genomic_DNA"/>
</dbReference>
<dbReference type="SUPFAM" id="SSF51215">
    <property type="entry name" value="Regulatory protein AraC"/>
    <property type="match status" value="1"/>
</dbReference>
<proteinExistence type="predicted"/>
<dbReference type="PANTHER" id="PTHR46796:SF13">
    <property type="entry name" value="HTH-TYPE TRANSCRIPTIONAL ACTIVATOR RHAS"/>
    <property type="match status" value="1"/>
</dbReference>
<evidence type="ECO:0000259" key="6">
    <source>
        <dbReference type="PROSITE" id="PS01124"/>
    </source>
</evidence>
<dbReference type="Gene3D" id="1.10.10.60">
    <property type="entry name" value="Homeodomain-like"/>
    <property type="match status" value="2"/>
</dbReference>